<dbReference type="NCBIfam" id="TIGR03618">
    <property type="entry name" value="Rv1155_F420"/>
    <property type="match status" value="1"/>
</dbReference>
<dbReference type="SUPFAM" id="SSF50475">
    <property type="entry name" value="FMN-binding split barrel"/>
    <property type="match status" value="1"/>
</dbReference>
<keyword evidence="4" id="KW-1185">Reference proteome</keyword>
<dbReference type="GO" id="GO:0005829">
    <property type="term" value="C:cytosol"/>
    <property type="evidence" value="ECO:0007669"/>
    <property type="project" value="TreeGrafter"/>
</dbReference>
<dbReference type="RefSeq" id="WP_188779724.1">
    <property type="nucleotide sequence ID" value="NZ_BMKQ01000001.1"/>
</dbReference>
<sequence length="140" mass="15551">MELSQALSFVGDRTRSVLVTERGSDGHPQLSNVMHHLGEDGVVRVSITSSRAKYKNLLRTPWAALHITSDDFWSWVVVEGEVSLAPVAQAPDDDTVEELVAYYRALSGEHDDWDAYRASMVAEGRTVVRLRPGRAYGQLP</sequence>
<gene>
    <name evidence="3" type="ORF">GCM10011519_21000</name>
</gene>
<dbReference type="Pfam" id="PF01243">
    <property type="entry name" value="PNPOx_N"/>
    <property type="match status" value="1"/>
</dbReference>
<organism evidence="3 4">
    <name type="scientific">Marmoricola endophyticus</name>
    <dbReference type="NCBI Taxonomy" id="2040280"/>
    <lineage>
        <taxon>Bacteria</taxon>
        <taxon>Bacillati</taxon>
        <taxon>Actinomycetota</taxon>
        <taxon>Actinomycetes</taxon>
        <taxon>Propionibacteriales</taxon>
        <taxon>Nocardioidaceae</taxon>
        <taxon>Marmoricola</taxon>
    </lineage>
</organism>
<accession>A0A917BIE5</accession>
<dbReference type="Proteomes" id="UP000649179">
    <property type="component" value="Unassembled WGS sequence"/>
</dbReference>
<dbReference type="InterPro" id="IPR019920">
    <property type="entry name" value="F420-binding_dom_put"/>
</dbReference>
<dbReference type="PANTHER" id="PTHR35176">
    <property type="entry name" value="HEME OXYGENASE HI_0854-RELATED"/>
    <property type="match status" value="1"/>
</dbReference>
<evidence type="ECO:0000259" key="2">
    <source>
        <dbReference type="Pfam" id="PF01243"/>
    </source>
</evidence>
<keyword evidence="1" id="KW-0560">Oxidoreductase</keyword>
<dbReference type="EMBL" id="BMKQ01000001">
    <property type="protein sequence ID" value="GGF46791.1"/>
    <property type="molecule type" value="Genomic_DNA"/>
</dbReference>
<evidence type="ECO:0000313" key="3">
    <source>
        <dbReference type="EMBL" id="GGF46791.1"/>
    </source>
</evidence>
<dbReference type="GO" id="GO:0016627">
    <property type="term" value="F:oxidoreductase activity, acting on the CH-CH group of donors"/>
    <property type="evidence" value="ECO:0007669"/>
    <property type="project" value="TreeGrafter"/>
</dbReference>
<dbReference type="InterPro" id="IPR012349">
    <property type="entry name" value="Split_barrel_FMN-bd"/>
</dbReference>
<reference evidence="3" key="2">
    <citation type="submission" date="2020-09" db="EMBL/GenBank/DDBJ databases">
        <authorList>
            <person name="Sun Q."/>
            <person name="Zhou Y."/>
        </authorList>
    </citation>
    <scope>NUCLEOTIDE SEQUENCE</scope>
    <source>
        <strain evidence="3">CGMCC 1.16067</strain>
    </source>
</reference>
<dbReference type="GO" id="GO:0070967">
    <property type="term" value="F:coenzyme F420 binding"/>
    <property type="evidence" value="ECO:0007669"/>
    <property type="project" value="TreeGrafter"/>
</dbReference>
<feature type="domain" description="Pyridoxamine 5'-phosphate oxidase N-terminal" evidence="2">
    <location>
        <begin position="9"/>
        <end position="136"/>
    </location>
</feature>
<name>A0A917BIE5_9ACTN</name>
<protein>
    <submittedName>
        <fullName evidence="3">Pyridoxine/pyridoxamine 5'-phosphate oxidase</fullName>
    </submittedName>
</protein>
<reference evidence="3" key="1">
    <citation type="journal article" date="2014" name="Int. J. Syst. Evol. Microbiol.">
        <title>Complete genome sequence of Corynebacterium casei LMG S-19264T (=DSM 44701T), isolated from a smear-ripened cheese.</title>
        <authorList>
            <consortium name="US DOE Joint Genome Institute (JGI-PGF)"/>
            <person name="Walter F."/>
            <person name="Albersmeier A."/>
            <person name="Kalinowski J."/>
            <person name="Ruckert C."/>
        </authorList>
    </citation>
    <scope>NUCLEOTIDE SEQUENCE</scope>
    <source>
        <strain evidence="3">CGMCC 1.16067</strain>
    </source>
</reference>
<proteinExistence type="predicted"/>
<dbReference type="InterPro" id="IPR011576">
    <property type="entry name" value="Pyridox_Oxase_N"/>
</dbReference>
<evidence type="ECO:0000256" key="1">
    <source>
        <dbReference type="ARBA" id="ARBA00023002"/>
    </source>
</evidence>
<evidence type="ECO:0000313" key="4">
    <source>
        <dbReference type="Proteomes" id="UP000649179"/>
    </source>
</evidence>
<dbReference type="PANTHER" id="PTHR35176:SF2">
    <property type="entry name" value="F420H(2)-DEPENDENT REDUCTASE RV1155"/>
    <property type="match status" value="1"/>
</dbReference>
<dbReference type="AlphaFoldDB" id="A0A917BIE5"/>
<dbReference type="Gene3D" id="2.30.110.10">
    <property type="entry name" value="Electron Transport, Fmn-binding Protein, Chain A"/>
    <property type="match status" value="1"/>
</dbReference>
<comment type="caution">
    <text evidence="3">The sequence shown here is derived from an EMBL/GenBank/DDBJ whole genome shotgun (WGS) entry which is preliminary data.</text>
</comment>
<dbReference type="InterPro" id="IPR052019">
    <property type="entry name" value="F420H2_bilvrd_red/Heme_oxyg"/>
</dbReference>